<evidence type="ECO:0000256" key="10">
    <source>
        <dbReference type="ARBA" id="ARBA00062515"/>
    </source>
</evidence>
<evidence type="ECO:0000256" key="12">
    <source>
        <dbReference type="ARBA" id="ARBA00078141"/>
    </source>
</evidence>
<keyword evidence="6 14" id="KW-0732">Signal</keyword>
<dbReference type="GO" id="GO:0015689">
    <property type="term" value="P:molybdate ion transport"/>
    <property type="evidence" value="ECO:0007669"/>
    <property type="project" value="InterPro"/>
</dbReference>
<evidence type="ECO:0000256" key="11">
    <source>
        <dbReference type="ARBA" id="ARBA00073171"/>
    </source>
</evidence>
<name>A0A0B4XIX6_9GAMM</name>
<dbReference type="NCBIfam" id="TIGR01256">
    <property type="entry name" value="modA"/>
    <property type="match status" value="1"/>
</dbReference>
<dbReference type="InterPro" id="IPR005950">
    <property type="entry name" value="ModA"/>
</dbReference>
<feature type="signal peptide" evidence="14">
    <location>
        <begin position="1"/>
        <end position="21"/>
    </location>
</feature>
<keyword evidence="8" id="KW-0826">Tungsten</keyword>
<comment type="subcellular location">
    <subcellularLocation>
        <location evidence="1">Cell membrane</location>
    </subcellularLocation>
</comment>
<feature type="binding site" evidence="13">
    <location>
        <position position="183"/>
    </location>
    <ligand>
        <name>molybdate</name>
        <dbReference type="ChEBI" id="CHEBI:36264"/>
    </ligand>
</feature>
<keyword evidence="7" id="KW-0472">Membrane</keyword>
<dbReference type="AlphaFoldDB" id="A0A0B4XIX6"/>
<dbReference type="FunFam" id="3.40.190.10:FF:000030">
    <property type="entry name" value="Molybdate ABC transporter substrate-binding protein"/>
    <property type="match status" value="1"/>
</dbReference>
<dbReference type="Pfam" id="PF13531">
    <property type="entry name" value="SBP_bac_11"/>
    <property type="match status" value="1"/>
</dbReference>
<gene>
    <name evidence="15" type="ORF">S7S_00445</name>
</gene>
<dbReference type="SUPFAM" id="SSF53850">
    <property type="entry name" value="Periplasmic binding protein-like II"/>
    <property type="match status" value="1"/>
</dbReference>
<comment type="function">
    <text evidence="9">Involved in the transport of molybdenum into the cell. Part of the binding-protein-dependent transport system ModABCD.</text>
</comment>
<evidence type="ECO:0000256" key="2">
    <source>
        <dbReference type="ARBA" id="ARBA00009175"/>
    </source>
</evidence>
<dbReference type="PANTHER" id="PTHR30632">
    <property type="entry name" value="MOLYBDATE-BINDING PERIPLASMIC PROTEIN"/>
    <property type="match status" value="1"/>
</dbReference>
<feature type="chain" id="PRO_5002111926" description="Molybdate-binding protein ModA" evidence="14">
    <location>
        <begin position="22"/>
        <end position="247"/>
    </location>
</feature>
<keyword evidence="3" id="KW-0813">Transport</keyword>
<evidence type="ECO:0000256" key="3">
    <source>
        <dbReference type="ARBA" id="ARBA00022448"/>
    </source>
</evidence>
<evidence type="ECO:0000256" key="9">
    <source>
        <dbReference type="ARBA" id="ARBA00056002"/>
    </source>
</evidence>
<evidence type="ECO:0000256" key="6">
    <source>
        <dbReference type="ARBA" id="ARBA00022729"/>
    </source>
</evidence>
<comment type="similarity">
    <text evidence="2">Belongs to the bacterial solute-binding protein ModA family.</text>
</comment>
<feature type="binding site" evidence="13">
    <location>
        <position position="29"/>
    </location>
    <ligand>
        <name>molybdate</name>
        <dbReference type="ChEBI" id="CHEBI:36264"/>
    </ligand>
</feature>
<dbReference type="RefSeq" id="WP_035205565.1">
    <property type="nucleotide sequence ID" value="NZ_CP004387.1"/>
</dbReference>
<dbReference type="PIRSF" id="PIRSF004846">
    <property type="entry name" value="ModA"/>
    <property type="match status" value="1"/>
</dbReference>
<evidence type="ECO:0000313" key="15">
    <source>
        <dbReference type="EMBL" id="AJD46513.1"/>
    </source>
</evidence>
<keyword evidence="5 13" id="KW-0479">Metal-binding</keyword>
<dbReference type="GO" id="GO:0030288">
    <property type="term" value="C:outer membrane-bounded periplasmic space"/>
    <property type="evidence" value="ECO:0007669"/>
    <property type="project" value="TreeGrafter"/>
</dbReference>
<dbReference type="GO" id="GO:0030973">
    <property type="term" value="F:molybdate ion binding"/>
    <property type="evidence" value="ECO:0007669"/>
    <property type="project" value="TreeGrafter"/>
</dbReference>
<keyword evidence="4" id="KW-1003">Cell membrane</keyword>
<dbReference type="STRING" id="391936.S7S_00445"/>
<evidence type="ECO:0000256" key="7">
    <source>
        <dbReference type="ARBA" id="ARBA00023136"/>
    </source>
</evidence>
<dbReference type="GO" id="GO:0005886">
    <property type="term" value="C:plasma membrane"/>
    <property type="evidence" value="ECO:0007669"/>
    <property type="project" value="UniProtKB-SubCell"/>
</dbReference>
<evidence type="ECO:0000256" key="1">
    <source>
        <dbReference type="ARBA" id="ARBA00004236"/>
    </source>
</evidence>
<comment type="subunit">
    <text evidence="10">The complex is composed of two ATP-binding proteins (ModC), two transmembrane proteins (ModB) and a solute-binding protein (ModA).</text>
</comment>
<dbReference type="InterPro" id="IPR050682">
    <property type="entry name" value="ModA/WtpA"/>
</dbReference>
<dbReference type="PANTHER" id="PTHR30632:SF17">
    <property type="entry name" value="MOLYBDATE-BINDING PROTEIN MODA"/>
    <property type="match status" value="1"/>
</dbReference>
<evidence type="ECO:0000313" key="16">
    <source>
        <dbReference type="Proteomes" id="UP000006764"/>
    </source>
</evidence>
<keyword evidence="16" id="KW-1185">Reference proteome</keyword>
<protein>
    <recommendedName>
        <fullName evidence="11">Molybdate-binding protein ModA</fullName>
    </recommendedName>
    <alternativeName>
        <fullName evidence="12">Molybdate/tungstate-binding protein ModA</fullName>
    </alternativeName>
</protein>
<reference evidence="15 16" key="1">
    <citation type="journal article" date="2012" name="J. Bacteriol.">
        <title>Genome sequence of an alkane-degrading bacterium, Alcanivorax pacificus type strain W11-5, isolated from deep sea sediment.</title>
        <authorList>
            <person name="Lai Q."/>
            <person name="Shao Z."/>
        </authorList>
    </citation>
    <scope>NUCLEOTIDE SEQUENCE [LARGE SCALE GENOMIC DNA]</scope>
    <source>
        <strain evidence="15 16">W11-5</strain>
    </source>
</reference>
<evidence type="ECO:0000256" key="4">
    <source>
        <dbReference type="ARBA" id="ARBA00022475"/>
    </source>
</evidence>
<feature type="binding site" evidence="13">
    <location>
        <position position="138"/>
    </location>
    <ligand>
        <name>molybdate</name>
        <dbReference type="ChEBI" id="CHEBI:36264"/>
    </ligand>
</feature>
<dbReference type="KEGG" id="apac:S7S_00445"/>
<dbReference type="HOGENOM" id="CLU_065520_3_0_6"/>
<evidence type="ECO:0000256" key="13">
    <source>
        <dbReference type="PIRSR" id="PIRSR004846-1"/>
    </source>
</evidence>
<dbReference type="Gene3D" id="3.40.190.10">
    <property type="entry name" value="Periplasmic binding protein-like II"/>
    <property type="match status" value="2"/>
</dbReference>
<feature type="binding site" evidence="13">
    <location>
        <position position="165"/>
    </location>
    <ligand>
        <name>molybdate</name>
        <dbReference type="ChEBI" id="CHEBI:36264"/>
    </ligand>
</feature>
<accession>A0A0B4XIX6</accession>
<feature type="binding site" evidence="13">
    <location>
        <position position="56"/>
    </location>
    <ligand>
        <name>molybdate</name>
        <dbReference type="ChEBI" id="CHEBI:36264"/>
    </ligand>
</feature>
<evidence type="ECO:0000256" key="14">
    <source>
        <dbReference type="SAM" id="SignalP"/>
    </source>
</evidence>
<keyword evidence="13" id="KW-0500">Molybdenum</keyword>
<dbReference type="Proteomes" id="UP000006764">
    <property type="component" value="Chromosome"/>
</dbReference>
<sequence length="247" mass="26916">MRRTLRTLLAVSVMFAGPARAITVYAAASLTDVLDAITEKYQQIRPTDIRLSYASSSTLARQIEAGASADLYIPADEQWMDYLSERDLIDKGSRRSLLRNSLVMIAPVDHPRQVDMAAATPPGFDGRLCMGEPDSVPAGMYGRQALASLGWWPFLEARVAGMQDVRAALAFVARGECPLGIVYETDTRVTDQVMIAGRFPEHSHMPVRYPAALLHGADPAARDFLDYLSGPEAATLFRAAGFTVIAP</sequence>
<organism evidence="15 16">
    <name type="scientific">Isoalcanivorax pacificus W11-5</name>
    <dbReference type="NCBI Taxonomy" id="391936"/>
    <lineage>
        <taxon>Bacteria</taxon>
        <taxon>Pseudomonadati</taxon>
        <taxon>Pseudomonadota</taxon>
        <taxon>Gammaproteobacteria</taxon>
        <taxon>Oceanospirillales</taxon>
        <taxon>Alcanivoracaceae</taxon>
        <taxon>Isoalcanivorax</taxon>
    </lineage>
</organism>
<dbReference type="EMBL" id="CP004387">
    <property type="protein sequence ID" value="AJD46513.1"/>
    <property type="molecule type" value="Genomic_DNA"/>
</dbReference>
<evidence type="ECO:0000256" key="5">
    <source>
        <dbReference type="ARBA" id="ARBA00022723"/>
    </source>
</evidence>
<evidence type="ECO:0000256" key="8">
    <source>
        <dbReference type="ARBA" id="ARBA00023245"/>
    </source>
</evidence>
<proteinExistence type="inferred from homology"/>
<dbReference type="OrthoDB" id="9785015at2"/>
<dbReference type="GO" id="GO:0046872">
    <property type="term" value="F:metal ion binding"/>
    <property type="evidence" value="ECO:0007669"/>
    <property type="project" value="UniProtKB-KW"/>
</dbReference>